<keyword evidence="1" id="KW-0812">Transmembrane</keyword>
<proteinExistence type="predicted"/>
<dbReference type="NCBIfam" id="TIGR02532">
    <property type="entry name" value="IV_pilin_GFxxxE"/>
    <property type="match status" value="1"/>
</dbReference>
<feature type="transmembrane region" description="Helical" evidence="1">
    <location>
        <begin position="29"/>
        <end position="53"/>
    </location>
</feature>
<organism evidence="2 3">
    <name type="scientific">Hungatella hominis</name>
    <dbReference type="NCBI Taxonomy" id="2763050"/>
    <lineage>
        <taxon>Bacteria</taxon>
        <taxon>Bacillati</taxon>
        <taxon>Bacillota</taxon>
        <taxon>Clostridia</taxon>
        <taxon>Lachnospirales</taxon>
        <taxon>Lachnospiraceae</taxon>
        <taxon>Hungatella</taxon>
    </lineage>
</organism>
<protein>
    <submittedName>
        <fullName evidence="2">Prepilin-type N-terminal cleavage/methylation domain-containing protein</fullName>
    </submittedName>
</protein>
<evidence type="ECO:0000256" key="1">
    <source>
        <dbReference type="SAM" id="Phobius"/>
    </source>
</evidence>
<evidence type="ECO:0000313" key="3">
    <source>
        <dbReference type="Proteomes" id="UP000634672"/>
    </source>
</evidence>
<reference evidence="2 3" key="1">
    <citation type="submission" date="2020-08" db="EMBL/GenBank/DDBJ databases">
        <title>Genome public.</title>
        <authorList>
            <person name="Liu C."/>
            <person name="Sun Q."/>
        </authorList>
    </citation>
    <scope>NUCLEOTIDE SEQUENCE [LARGE SCALE GENOMIC DNA]</scope>
    <source>
        <strain evidence="2 3">NSJ-66</strain>
    </source>
</reference>
<dbReference type="Proteomes" id="UP000634672">
    <property type="component" value="Unassembled WGS sequence"/>
</dbReference>
<sequence length="128" mass="14333">MEKHSNMARHNNTENPCKSNDGFTLIESLAAWTILLIAVTIFLKCLGMAHSSLGRGTVMRKQYMAALECVELEKEPLRTKETKLRFKINNHTISMDAVIMEYGMSWTGEGHASPVTLKVIGPVPKSRE</sequence>
<keyword evidence="3" id="KW-1185">Reference proteome</keyword>
<dbReference type="InterPro" id="IPR012902">
    <property type="entry name" value="N_methyl_site"/>
</dbReference>
<comment type="caution">
    <text evidence="2">The sequence shown here is derived from an EMBL/GenBank/DDBJ whole genome shotgun (WGS) entry which is preliminary data.</text>
</comment>
<dbReference type="EMBL" id="JACOPB010000009">
    <property type="protein sequence ID" value="MBC5710009.1"/>
    <property type="molecule type" value="Genomic_DNA"/>
</dbReference>
<gene>
    <name evidence="2" type="ORF">H8S75_18785</name>
</gene>
<evidence type="ECO:0000313" key="2">
    <source>
        <dbReference type="EMBL" id="MBC5710009.1"/>
    </source>
</evidence>
<name>A0ABR7HA06_9FIRM</name>
<keyword evidence="1" id="KW-1133">Transmembrane helix</keyword>
<keyword evidence="1" id="KW-0472">Membrane</keyword>
<accession>A0ABR7HA06</accession>